<comment type="caution">
    <text evidence="4">The sequence shown here is derived from an EMBL/GenBank/DDBJ whole genome shotgun (WGS) entry which is preliminary data.</text>
</comment>
<organism evidence="4 5">
    <name type="scientific">Candidatus Allocopromorpha excrementipullorum</name>
    <dbReference type="NCBI Taxonomy" id="2840743"/>
    <lineage>
        <taxon>Bacteria</taxon>
        <taxon>Bacillati</taxon>
        <taxon>Bacillota</taxon>
        <taxon>Clostridia</taxon>
        <taxon>Eubacteriales</taxon>
        <taxon>Eubacteriaceae</taxon>
        <taxon>Eubacteriaceae incertae sedis</taxon>
        <taxon>Candidatus Allocopromorpha</taxon>
    </lineage>
</organism>
<reference evidence="4" key="1">
    <citation type="submission" date="2020-10" db="EMBL/GenBank/DDBJ databases">
        <authorList>
            <person name="Gilroy R."/>
        </authorList>
    </citation>
    <scope>NUCLEOTIDE SEQUENCE</scope>
    <source>
        <strain evidence="4">ChiSjej4B22-8349</strain>
    </source>
</reference>
<dbReference type="HAMAP" id="MF_00245">
    <property type="entry name" value="UPF0122"/>
    <property type="match status" value="1"/>
</dbReference>
<dbReference type="NCBIfam" id="NF045758">
    <property type="entry name" value="YlxM"/>
    <property type="match status" value="1"/>
</dbReference>
<dbReference type="InterPro" id="IPR036388">
    <property type="entry name" value="WH-like_DNA-bd_sf"/>
</dbReference>
<evidence type="ECO:0000256" key="3">
    <source>
        <dbReference type="HAMAP-Rule" id="MF_00245"/>
    </source>
</evidence>
<proteinExistence type="inferred from homology"/>
<dbReference type="InterPro" id="IPR013324">
    <property type="entry name" value="RNA_pol_sigma_r3/r4-like"/>
</dbReference>
<name>A0A9D1SUJ1_9FIRM</name>
<dbReference type="Gene3D" id="1.10.10.10">
    <property type="entry name" value="Winged helix-like DNA-binding domain superfamily/Winged helix DNA-binding domain"/>
    <property type="match status" value="1"/>
</dbReference>
<evidence type="ECO:0000256" key="2">
    <source>
        <dbReference type="ARBA" id="ARBA00024764"/>
    </source>
</evidence>
<dbReference type="PANTHER" id="PTHR40083">
    <property type="entry name" value="UPF0122 PROTEIN CBO2450/CLC_2298"/>
    <property type="match status" value="1"/>
</dbReference>
<dbReference type="Pfam" id="PF04297">
    <property type="entry name" value="UPF0122"/>
    <property type="match status" value="1"/>
</dbReference>
<evidence type="ECO:0000313" key="4">
    <source>
        <dbReference type="EMBL" id="HIU95875.1"/>
    </source>
</evidence>
<dbReference type="InterPro" id="IPR007394">
    <property type="entry name" value="UPF0122"/>
</dbReference>
<gene>
    <name evidence="4" type="ORF">IAD25_04095</name>
</gene>
<comment type="similarity">
    <text evidence="1 3">Belongs to the UPF0122 family.</text>
</comment>
<dbReference type="Proteomes" id="UP000824130">
    <property type="component" value="Unassembled WGS sequence"/>
</dbReference>
<sequence>MVQRVRIMKIDDITQASLLYDFYGQLLPKRQRQVTELYHEENLSLSEIAEEFGISRQGVHDALKNGEKALNEYEEKLGLVEKFQRSSDAVKRIDTIIDGVIRSLQSEDGGDRKRTAEKLREVKDIIDKLEE</sequence>
<keyword evidence="4" id="KW-0238">DNA-binding</keyword>
<dbReference type="GO" id="GO:0003677">
    <property type="term" value="F:DNA binding"/>
    <property type="evidence" value="ECO:0007669"/>
    <property type="project" value="UniProtKB-KW"/>
</dbReference>
<evidence type="ECO:0000313" key="5">
    <source>
        <dbReference type="Proteomes" id="UP000824130"/>
    </source>
</evidence>
<comment type="function">
    <text evidence="2 3">Might take part in the signal recognition particle (SRP) pathway. This is inferred from the conservation of its genetic proximity to ftsY/ffh. May be a regulatory protein.</text>
</comment>
<dbReference type="EMBL" id="DVOB01000088">
    <property type="protein sequence ID" value="HIU95875.1"/>
    <property type="molecule type" value="Genomic_DNA"/>
</dbReference>
<evidence type="ECO:0000256" key="1">
    <source>
        <dbReference type="ARBA" id="ARBA00008720"/>
    </source>
</evidence>
<protein>
    <recommendedName>
        <fullName evidence="3">UPF0122 protein IAD25_04095</fullName>
    </recommendedName>
</protein>
<dbReference type="AlphaFoldDB" id="A0A9D1SUJ1"/>
<dbReference type="InterPro" id="IPR054831">
    <property type="entry name" value="UPF0122_fam_protein"/>
</dbReference>
<reference evidence="4" key="2">
    <citation type="journal article" date="2021" name="PeerJ">
        <title>Extensive microbial diversity within the chicken gut microbiome revealed by metagenomics and culture.</title>
        <authorList>
            <person name="Gilroy R."/>
            <person name="Ravi A."/>
            <person name="Getino M."/>
            <person name="Pursley I."/>
            <person name="Horton D.L."/>
            <person name="Alikhan N.F."/>
            <person name="Baker D."/>
            <person name="Gharbi K."/>
            <person name="Hall N."/>
            <person name="Watson M."/>
            <person name="Adriaenssens E.M."/>
            <person name="Foster-Nyarko E."/>
            <person name="Jarju S."/>
            <person name="Secka A."/>
            <person name="Antonio M."/>
            <person name="Oren A."/>
            <person name="Chaudhuri R.R."/>
            <person name="La Ragione R."/>
            <person name="Hildebrand F."/>
            <person name="Pallen M.J."/>
        </authorList>
    </citation>
    <scope>NUCLEOTIDE SEQUENCE</scope>
    <source>
        <strain evidence="4">ChiSjej4B22-8349</strain>
    </source>
</reference>
<dbReference type="PANTHER" id="PTHR40083:SF1">
    <property type="entry name" value="UPF0122 PROTEIN YLXM"/>
    <property type="match status" value="1"/>
</dbReference>
<accession>A0A9D1SUJ1</accession>
<dbReference type="SUPFAM" id="SSF88659">
    <property type="entry name" value="Sigma3 and sigma4 domains of RNA polymerase sigma factors"/>
    <property type="match status" value="1"/>
</dbReference>